<dbReference type="InterPro" id="IPR000246">
    <property type="entry name" value="Peptidase_T2"/>
</dbReference>
<dbReference type="GO" id="GO:0005737">
    <property type="term" value="C:cytoplasm"/>
    <property type="evidence" value="ECO:0007669"/>
    <property type="project" value="TreeGrafter"/>
</dbReference>
<dbReference type="GO" id="GO:0051604">
    <property type="term" value="P:protein maturation"/>
    <property type="evidence" value="ECO:0007669"/>
    <property type="project" value="TreeGrafter"/>
</dbReference>
<dbReference type="PANTHER" id="PTHR10188:SF8">
    <property type="entry name" value="THREONINE ASPARTASE 1"/>
    <property type="match status" value="1"/>
</dbReference>
<evidence type="ECO:0000256" key="2">
    <source>
        <dbReference type="PIRSR" id="PIRSR600246-3"/>
    </source>
</evidence>
<organism evidence="3 4">
    <name type="scientific">Tricholomella constricta</name>
    <dbReference type="NCBI Taxonomy" id="117010"/>
    <lineage>
        <taxon>Eukaryota</taxon>
        <taxon>Fungi</taxon>
        <taxon>Dikarya</taxon>
        <taxon>Basidiomycota</taxon>
        <taxon>Agaricomycotina</taxon>
        <taxon>Agaricomycetes</taxon>
        <taxon>Agaricomycetidae</taxon>
        <taxon>Agaricales</taxon>
        <taxon>Tricholomatineae</taxon>
        <taxon>Lyophyllaceae</taxon>
        <taxon>Tricholomella</taxon>
    </lineage>
</organism>
<evidence type="ECO:0000256" key="1">
    <source>
        <dbReference type="PIRSR" id="PIRSR600246-1"/>
    </source>
</evidence>
<feature type="active site" description="Nucleophile" evidence="1">
    <location>
        <position position="220"/>
    </location>
</feature>
<dbReference type="OrthoDB" id="77601at2759"/>
<feature type="site" description="Cleavage; by autolysis" evidence="2">
    <location>
        <begin position="219"/>
        <end position="220"/>
    </location>
</feature>
<dbReference type="Proteomes" id="UP000565441">
    <property type="component" value="Unassembled WGS sequence"/>
</dbReference>
<dbReference type="SUPFAM" id="SSF56235">
    <property type="entry name" value="N-terminal nucleophile aminohydrolases (Ntn hydrolases)"/>
    <property type="match status" value="1"/>
</dbReference>
<dbReference type="GO" id="GO:0004298">
    <property type="term" value="F:threonine-type endopeptidase activity"/>
    <property type="evidence" value="ECO:0007669"/>
    <property type="project" value="InterPro"/>
</dbReference>
<dbReference type="InterPro" id="IPR029055">
    <property type="entry name" value="Ntn_hydrolases_N"/>
</dbReference>
<dbReference type="PANTHER" id="PTHR10188">
    <property type="entry name" value="L-ASPARAGINASE"/>
    <property type="match status" value="1"/>
</dbReference>
<dbReference type="Gene3D" id="3.60.20.30">
    <property type="entry name" value="(Glycosyl)asparaginase"/>
    <property type="match status" value="1"/>
</dbReference>
<name>A0A8H5M437_9AGAR</name>
<evidence type="ECO:0000313" key="4">
    <source>
        <dbReference type="Proteomes" id="UP000565441"/>
    </source>
</evidence>
<keyword evidence="4" id="KW-1185">Reference proteome</keyword>
<dbReference type="AlphaFoldDB" id="A0A8H5M437"/>
<dbReference type="EMBL" id="JAACJP010000013">
    <property type="protein sequence ID" value="KAF5380495.1"/>
    <property type="molecule type" value="Genomic_DNA"/>
</dbReference>
<dbReference type="InterPro" id="IPR037464">
    <property type="entry name" value="Taspase1"/>
</dbReference>
<sequence length="484" mass="51639">MSRHAAYIAVHGGAGMHSHAREKEVKQALRLACKAALKDPTTPKVEADDSNHIPLDMVGDAIAILEDDPHLNAGKSRLPARGFPHTEMRRLSQIEGYGSNLSLHGTVECDAAIMDGLSGGFGSVGAVSGVKNPIRLACAILEYSKVPDPLGRIPPLTLVSEGARAFAAANDAHRTIETVPADSLVSPKAKDDWMKWRTRLERGVPIDQTDLASLADVQDTVGAVACQNADAVAAGVSRVLGSVLFGGTNKNGLQYIRCVVSDEKNVFQNPMHFLDEGAGEHITRAMLARTIAESFQFAIAKTEDVDVHDILYHVLLEKFLAPCQKRGVIDPEVGVLLLTSEETGDKTNGGYFVARDQASQAHDVEVRLWCAFTTSSMAIAYASSVNPNPKAQILRRTKTMDSRGTSEPLAVLGVPLPIVALCGRPPSRAAFAPLVAEIRPGAGVAAGRAWGVLDADREGAQLAADNIGRAAFSRWRVFIGNLVL</sequence>
<evidence type="ECO:0000313" key="3">
    <source>
        <dbReference type="EMBL" id="KAF5380495.1"/>
    </source>
</evidence>
<gene>
    <name evidence="3" type="ORF">D9615_004576</name>
</gene>
<evidence type="ECO:0008006" key="5">
    <source>
        <dbReference type="Google" id="ProtNLM"/>
    </source>
</evidence>
<protein>
    <recommendedName>
        <fullName evidence="5">Asparaginase</fullName>
    </recommendedName>
</protein>
<reference evidence="3 4" key="1">
    <citation type="journal article" date="2020" name="ISME J.">
        <title>Uncovering the hidden diversity of litter-decomposition mechanisms in mushroom-forming fungi.</title>
        <authorList>
            <person name="Floudas D."/>
            <person name="Bentzer J."/>
            <person name="Ahren D."/>
            <person name="Johansson T."/>
            <person name="Persson P."/>
            <person name="Tunlid A."/>
        </authorList>
    </citation>
    <scope>NUCLEOTIDE SEQUENCE [LARGE SCALE GENOMIC DNA]</scope>
    <source>
        <strain evidence="3 4">CBS 661.87</strain>
    </source>
</reference>
<dbReference type="Pfam" id="PF01112">
    <property type="entry name" value="Asparaginase_2"/>
    <property type="match status" value="1"/>
</dbReference>
<proteinExistence type="predicted"/>
<accession>A0A8H5M437</accession>
<dbReference type="CDD" id="cd04514">
    <property type="entry name" value="Taspase1_like"/>
    <property type="match status" value="1"/>
</dbReference>
<comment type="caution">
    <text evidence="3">The sequence shown here is derived from an EMBL/GenBank/DDBJ whole genome shotgun (WGS) entry which is preliminary data.</text>
</comment>